<dbReference type="Proteomes" id="UP000254000">
    <property type="component" value="Unassembled WGS sequence"/>
</dbReference>
<proteinExistence type="predicted"/>
<reference evidence="1 2" key="1">
    <citation type="journal article" date="2018" name="Elife">
        <title>Discovery and characterization of a prevalent human gut bacterial enzyme sufficient for the inactivation of a family of plant toxins.</title>
        <authorList>
            <person name="Koppel N."/>
            <person name="Bisanz J.E."/>
            <person name="Pandelia M.E."/>
            <person name="Turnbaugh P.J."/>
            <person name="Balskus E.P."/>
        </authorList>
    </citation>
    <scope>NUCLEOTIDE SEQUENCE [LARGE SCALE GENOMIC DNA]</scope>
    <source>
        <strain evidence="1 2">3C</strain>
    </source>
</reference>
<evidence type="ECO:0000313" key="1">
    <source>
        <dbReference type="EMBL" id="RDB65760.1"/>
    </source>
</evidence>
<evidence type="ECO:0000313" key="2">
    <source>
        <dbReference type="Proteomes" id="UP000254000"/>
    </source>
</evidence>
<gene>
    <name evidence="1" type="ORF">C1877_06520</name>
</gene>
<sequence length="132" mass="14982">MLRPCCYACPYTTTKRNSNITIADYWGLSGTENQAFKDRLGVSLVLANNSEGLEYLRCCNVDLRASSLDEALSGNPMLSHPSSFSGCRKNLWEQFYSHGYESFLKNAGFIEDPLRHFSHMAKLHVKRLLRKA</sequence>
<protein>
    <submittedName>
        <fullName evidence="1">Uncharacterized protein</fullName>
    </submittedName>
</protein>
<keyword evidence="2" id="KW-1185">Reference proteome</keyword>
<dbReference type="AlphaFoldDB" id="A0A369M292"/>
<name>A0A369M292_9ACTN</name>
<comment type="caution">
    <text evidence="1">The sequence shown here is derived from an EMBL/GenBank/DDBJ whole genome shotgun (WGS) entry which is preliminary data.</text>
</comment>
<accession>A0A369M292</accession>
<organism evidence="1 2">
    <name type="scientific">Gordonibacter pamelaeae</name>
    <dbReference type="NCBI Taxonomy" id="471189"/>
    <lineage>
        <taxon>Bacteria</taxon>
        <taxon>Bacillati</taxon>
        <taxon>Actinomycetota</taxon>
        <taxon>Coriobacteriia</taxon>
        <taxon>Eggerthellales</taxon>
        <taxon>Eggerthellaceae</taxon>
        <taxon>Gordonibacter</taxon>
    </lineage>
</organism>
<dbReference type="EMBL" id="PPTS01000003">
    <property type="protein sequence ID" value="RDB65760.1"/>
    <property type="molecule type" value="Genomic_DNA"/>
</dbReference>
<dbReference type="OrthoDB" id="9789030at2"/>